<dbReference type="Pfam" id="PF03415">
    <property type="entry name" value="Peptidase_C11"/>
    <property type="match status" value="1"/>
</dbReference>
<accession>A0A347ZU76</accession>
<gene>
    <name evidence="3" type="ORF">DFR64_0419</name>
</gene>
<dbReference type="PANTHER" id="PTHR37835:SF1">
    <property type="entry name" value="ALPHA-CLOSTRIPAIN"/>
    <property type="match status" value="1"/>
</dbReference>
<dbReference type="Proteomes" id="UP000256388">
    <property type="component" value="Unassembled WGS sequence"/>
</dbReference>
<dbReference type="Gene3D" id="3.40.50.11970">
    <property type="match status" value="1"/>
</dbReference>
<dbReference type="PANTHER" id="PTHR37835">
    <property type="entry name" value="ALPHA-CLOSTRIPAIN"/>
    <property type="match status" value="1"/>
</dbReference>
<feature type="domain" description="DZANK-type" evidence="2">
    <location>
        <begin position="9"/>
        <end position="52"/>
    </location>
</feature>
<evidence type="ECO:0000313" key="3">
    <source>
        <dbReference type="EMBL" id="REG10560.1"/>
    </source>
</evidence>
<feature type="transmembrane region" description="Helical" evidence="1">
    <location>
        <begin position="207"/>
        <end position="228"/>
    </location>
</feature>
<dbReference type="InterPro" id="IPR025874">
    <property type="entry name" value="DZR"/>
</dbReference>
<evidence type="ECO:0000256" key="1">
    <source>
        <dbReference type="SAM" id="Phobius"/>
    </source>
</evidence>
<keyword evidence="1" id="KW-0472">Membrane</keyword>
<dbReference type="AlphaFoldDB" id="A0A347ZU76"/>
<evidence type="ECO:0000259" key="2">
    <source>
        <dbReference type="Pfam" id="PF12773"/>
    </source>
</evidence>
<comment type="caution">
    <text evidence="3">The sequence shown here is derived from an EMBL/GenBank/DDBJ whole genome shotgun (WGS) entry which is preliminary data.</text>
</comment>
<proteinExistence type="predicted"/>
<dbReference type="OrthoDB" id="5507507at2"/>
<keyword evidence="4" id="KW-1185">Reference proteome</keyword>
<sequence>MNKEQPYQCPSCGELLQEDFNVCPYCGEPVKITCVKCGRILAEEYNNCPYCGAKVKKKFNLPGDKNSQTDFHKSVASILTGAGAFLLNAGQIIQAIALKSFDFLKKGFRKALEWWESIDWGKSKEFFQAAGNNLAAFANKVIPPGKLKEIFKTIGGKLAVFSEKAVPWLKLIFEKSITFIKNLFLRLRDSLANILEKKLSPETAQKTALGIIASVCVLCLLTFISLVFSKSGPTQSNPLIEISPTAVSLPVVDPAEQKWLVMIYSDADDDVLEHDLYFDLNEAESAGSTDRVQIVAQLDRFAGGFSEDGDWTGTRRYFVSQDDDLKVIHSDMVADLGEVDMGSTDTLIDFATWAIQTYPADRYVLIMSDHGSGWTGGWYDDTPENPSGNFISLNRLDMALGEIIAQAGIGKFEVIGLDACLMGMLEVYNSLEPYARYAVASEEVEPAMGWAYDYFLTQLTEHPEMESAQFAQAIIDGYIQKDLRIQDSAAYQQLLTVYNLPENVEKELFSQKMSDRVTLSAVDLALLPAFNEKFNQVLLALKESDQSMVAEARSYSQAFFNIFDDGLPSPYIDLKSFLNMIAENNVSDALMNAITETETALDEMVVSEVHGSNFPGASGISIYFPVSQHYWEGGLYSQEWYPVITERFSQSSLWDDYLAYHYSGQDFGQGIPPIESRTVAPGYSEITISKPVITPGSVTANNPKINIQADINGDRIAYIYLISLYRVENRFLFYQFDYILGDDNLDVNGVVYPFYRRDDGVKHVDLDFELSATGVQSGETVAFAVIEPEAYGITPDETIYSAKGFYISAETGQKISARMYFYNYGDNEMRNIVGYFGSKEHGIAPSEITPKKGDQFQFLDTWWVRDENGNLTDSLYEGNSLTFGDKPFKQGIVSRFIYPGEFYIGIGVEDMDGNTTFSFSPLVVE</sequence>
<keyword evidence="1" id="KW-1133">Transmembrane helix</keyword>
<evidence type="ECO:0000313" key="4">
    <source>
        <dbReference type="Proteomes" id="UP000256388"/>
    </source>
</evidence>
<keyword evidence="1" id="KW-0812">Transmembrane</keyword>
<dbReference type="InterPro" id="IPR005077">
    <property type="entry name" value="Peptidase_C11"/>
</dbReference>
<dbReference type="Pfam" id="PF12773">
    <property type="entry name" value="DZR"/>
    <property type="match status" value="1"/>
</dbReference>
<protein>
    <submittedName>
        <fullName evidence="3">Putative RNA-binding Zn-ribbon protein involved in translation (DUF1610 family)</fullName>
    </submittedName>
</protein>
<name>A0A347ZU76_9CHLR</name>
<dbReference type="EMBL" id="QUMS01000001">
    <property type="protein sequence ID" value="REG10560.1"/>
    <property type="molecule type" value="Genomic_DNA"/>
</dbReference>
<dbReference type="RefSeq" id="WP_116223731.1">
    <property type="nucleotide sequence ID" value="NZ_AP018437.1"/>
</dbReference>
<reference evidence="3 4" key="1">
    <citation type="submission" date="2018-08" db="EMBL/GenBank/DDBJ databases">
        <title>Genomic Encyclopedia of Type Strains, Phase IV (KMG-IV): sequencing the most valuable type-strain genomes for metagenomic binning, comparative biology and taxonomic classification.</title>
        <authorList>
            <person name="Goeker M."/>
        </authorList>
    </citation>
    <scope>NUCLEOTIDE SEQUENCE [LARGE SCALE GENOMIC DNA]</scope>
    <source>
        <strain evidence="3 4">DSM 23923</strain>
    </source>
</reference>
<organism evidence="3 4">
    <name type="scientific">Pelolinea submarina</name>
    <dbReference type="NCBI Taxonomy" id="913107"/>
    <lineage>
        <taxon>Bacteria</taxon>
        <taxon>Bacillati</taxon>
        <taxon>Chloroflexota</taxon>
        <taxon>Anaerolineae</taxon>
        <taxon>Anaerolineales</taxon>
        <taxon>Anaerolineaceae</taxon>
        <taxon>Pelolinea</taxon>
    </lineage>
</organism>